<dbReference type="PANTHER" id="PTHR46957:SF3">
    <property type="entry name" value="CYTOKINE RECEPTOR"/>
    <property type="match status" value="1"/>
</dbReference>
<dbReference type="PROSITE" id="PS50853">
    <property type="entry name" value="FN3"/>
    <property type="match status" value="3"/>
</dbReference>
<gene>
    <name evidence="5" type="ORF">ADL15_28745</name>
</gene>
<dbReference type="AlphaFoldDB" id="A0A117MPU3"/>
<evidence type="ECO:0000313" key="6">
    <source>
        <dbReference type="Proteomes" id="UP000053244"/>
    </source>
</evidence>
<keyword evidence="1" id="KW-0378">Hydrolase</keyword>
<dbReference type="SMART" id="SM00060">
    <property type="entry name" value="FN3"/>
    <property type="match status" value="5"/>
</dbReference>
<comment type="caution">
    <text evidence="5">The sequence shown here is derived from an EMBL/GenBank/DDBJ whole genome shotgun (WGS) entry which is preliminary data.</text>
</comment>
<feature type="domain" description="Fibronectin type-III" evidence="4">
    <location>
        <begin position="1078"/>
        <end position="1165"/>
    </location>
</feature>
<dbReference type="Gene3D" id="3.40.390.10">
    <property type="entry name" value="Collagenase (Catalytic Domain)"/>
    <property type="match status" value="1"/>
</dbReference>
<dbReference type="InterPro" id="IPR003961">
    <property type="entry name" value="FN3_dom"/>
</dbReference>
<dbReference type="InterPro" id="IPR024079">
    <property type="entry name" value="MetalloPept_cat_dom_sf"/>
</dbReference>
<feature type="domain" description="Fibronectin type-III" evidence="4">
    <location>
        <begin position="806"/>
        <end position="896"/>
    </location>
</feature>
<keyword evidence="2" id="KW-0119">Carbohydrate metabolism</keyword>
<name>A0A117MPU3_9ACTN</name>
<sequence>MFVQSLGGAIVTSAVAAAWLAPGTAFAATATETLSVTGTVQSVVVDPLPGTPEGAEQEQAFVQVDDLLLPVPAGALAGADSGQQATLKLKTRPGTSRAEALTDAAGTTPVAASSTARALGSSSAAVVAARLTGTAAAATQEAAIGSHTLTVLPVFWSAKDAETPSSLTTLATKAKSYWAEQSNGGIAINVDVRDWKQVSAPSGSCNTTAIYQAALAANGLTSPTDATQHVAVYFPKQSGCSWAGLGSVNGSIIWINGYPWEDVLTHEFGHNIGLGHANKATCSGTGGRVTLSTSCTIAEYNDVTDVMGYAMQGYASGNLNSAFGDYLGLAQTVTASTSQKTTVDLSALSTHSGTTGVKLATSAGTVFVDFRPATGRDTRAPYWAGVQAHLRTATNPPTTQLLDLQPTSSSAFSAANLPLNGVWAVPGTNQTVKVTSVGATTATIEVAAAADTTVPNTAPVITTTATMTNTATQAITWSAAADKESGISAYRVLVNGSTAAETGGDTLTADVALAEGTNTVTVVGVNGSGLIKSSAAKSILRDSTAPDAVTALKVSADGKTVSWTAPADKGTTRSYAVRVDGTLTATVTSPTAKVSIAAGRRTVSVTPSDAAGNVGTATETTLWIDPSAPVSPVITAPSADTWQNSRQVTLAWSAASAPGSGISSYTVTVGGRATVVDGDTTSTTVTLSADGTFPVTVVAKNLAGVVSKAATGTIKVDTLTPDLAKTIKLATDQSKLTWVAGSAAGSPVSWKVQVDDGAAVLVTKAEAPNTAAEGRHTWTITGVDAAGNTGAAATYTAWTDRTAPSAPTIMTPVADSTARTAPVTVTWNATTDSGSGIASYVVTVGTQKTIVPGTTTSYSYKPSEGRQTVSVAAVNNAGLSSPAESVSYTYDPTAPTVPAQVKVSGADDRTVVTWAAATDRTTGIAEYVLSLDGTRVTTATTTTATVTTPPGKHTWTVQAVDNAGNTSTAGTTGPVWFDTTAPTAAQPTTVPASQATRAVKVSWSAGSDAESGVKGYTVVASNGSRTVKVATTATTATVTVPEDGSWQIVVQTTNLTGLTTEAAAGTVLVDSAKPGAPVITSPAAKGTTGTSFTVTWTAPAAGLSGITGYQVLVNGRAYTTVSGSTLQAPVTVTVAKATPTTVTVTAVGGTGLVSPAATVAFTVSL</sequence>
<keyword evidence="2" id="KW-0624">Polysaccharide degradation</keyword>
<keyword evidence="3" id="KW-0732">Signal</keyword>
<feature type="chain" id="PRO_5007151286" description="Fibronectin type-III domain-containing protein" evidence="3">
    <location>
        <begin position="28"/>
        <end position="1165"/>
    </location>
</feature>
<keyword evidence="1" id="KW-0326">Glycosidase</keyword>
<dbReference type="Gene3D" id="2.60.40.10">
    <property type="entry name" value="Immunoglobulins"/>
    <property type="match status" value="4"/>
</dbReference>
<dbReference type="GO" id="GO:0016798">
    <property type="term" value="F:hydrolase activity, acting on glycosyl bonds"/>
    <property type="evidence" value="ECO:0007669"/>
    <property type="project" value="UniProtKB-KW"/>
</dbReference>
<evidence type="ECO:0000256" key="3">
    <source>
        <dbReference type="SAM" id="SignalP"/>
    </source>
</evidence>
<dbReference type="InterPro" id="IPR013783">
    <property type="entry name" value="Ig-like_fold"/>
</dbReference>
<evidence type="ECO:0000259" key="4">
    <source>
        <dbReference type="PROSITE" id="PS50853"/>
    </source>
</evidence>
<dbReference type="InterPro" id="IPR036116">
    <property type="entry name" value="FN3_sf"/>
</dbReference>
<dbReference type="EMBL" id="LLZH01000281">
    <property type="protein sequence ID" value="KUL29157.1"/>
    <property type="molecule type" value="Genomic_DNA"/>
</dbReference>
<dbReference type="Proteomes" id="UP000053244">
    <property type="component" value="Unassembled WGS sequence"/>
</dbReference>
<proteinExistence type="predicted"/>
<keyword evidence="6" id="KW-1185">Reference proteome</keyword>
<dbReference type="SUPFAM" id="SSF49265">
    <property type="entry name" value="Fibronectin type III"/>
    <property type="match status" value="3"/>
</dbReference>
<dbReference type="InterPro" id="IPR050713">
    <property type="entry name" value="RTP_Phos/Ushers"/>
</dbReference>
<organism evidence="5 6">
    <name type="scientific">Actinoplanes awajinensis subsp. mycoplanecinus</name>
    <dbReference type="NCBI Taxonomy" id="135947"/>
    <lineage>
        <taxon>Bacteria</taxon>
        <taxon>Bacillati</taxon>
        <taxon>Actinomycetota</taxon>
        <taxon>Actinomycetes</taxon>
        <taxon>Micromonosporales</taxon>
        <taxon>Micromonosporaceae</taxon>
        <taxon>Actinoplanes</taxon>
    </lineage>
</organism>
<dbReference type="PANTHER" id="PTHR46957">
    <property type="entry name" value="CYTOKINE RECEPTOR"/>
    <property type="match status" value="1"/>
</dbReference>
<dbReference type="SUPFAM" id="SSF55486">
    <property type="entry name" value="Metalloproteases ('zincins'), catalytic domain"/>
    <property type="match status" value="1"/>
</dbReference>
<dbReference type="CDD" id="cd00063">
    <property type="entry name" value="FN3"/>
    <property type="match status" value="2"/>
</dbReference>
<dbReference type="GO" id="GO:0016020">
    <property type="term" value="C:membrane"/>
    <property type="evidence" value="ECO:0007669"/>
    <property type="project" value="UniProtKB-SubCell"/>
</dbReference>
<evidence type="ECO:0000256" key="1">
    <source>
        <dbReference type="ARBA" id="ARBA00023295"/>
    </source>
</evidence>
<reference evidence="5 6" key="1">
    <citation type="submission" date="2015-10" db="EMBL/GenBank/DDBJ databases">
        <authorList>
            <person name="Gilbert D.G."/>
        </authorList>
    </citation>
    <scope>NUCLEOTIDE SEQUENCE [LARGE SCALE GENOMIC DNA]</scope>
    <source>
        <strain evidence="5 6">NRRL B-16712</strain>
    </source>
</reference>
<protein>
    <recommendedName>
        <fullName evidence="4">Fibronectin type-III domain-containing protein</fullName>
    </recommendedName>
</protein>
<accession>A0A117MPU3</accession>
<dbReference type="Gene3D" id="3.30.420.430">
    <property type="match status" value="1"/>
</dbReference>
<feature type="signal peptide" evidence="3">
    <location>
        <begin position="1"/>
        <end position="27"/>
    </location>
</feature>
<dbReference type="GO" id="GO:0000272">
    <property type="term" value="P:polysaccharide catabolic process"/>
    <property type="evidence" value="ECO:0007669"/>
    <property type="project" value="UniProtKB-KW"/>
</dbReference>
<feature type="domain" description="Fibronectin type-III" evidence="4">
    <location>
        <begin position="628"/>
        <end position="721"/>
    </location>
</feature>
<dbReference type="GO" id="GO:0008237">
    <property type="term" value="F:metallopeptidase activity"/>
    <property type="evidence" value="ECO:0007669"/>
    <property type="project" value="InterPro"/>
</dbReference>
<evidence type="ECO:0000256" key="2">
    <source>
        <dbReference type="ARBA" id="ARBA00023326"/>
    </source>
</evidence>
<evidence type="ECO:0000313" key="5">
    <source>
        <dbReference type="EMBL" id="KUL29157.1"/>
    </source>
</evidence>